<feature type="domain" description="Transposase IS200-like" evidence="1">
    <location>
        <begin position="8"/>
        <end position="159"/>
    </location>
</feature>
<protein>
    <recommendedName>
        <fullName evidence="1">Transposase IS200-like domain-containing protein</fullName>
    </recommendedName>
</protein>
<dbReference type="Gene3D" id="3.30.70.1290">
    <property type="entry name" value="Transposase IS200-like"/>
    <property type="match status" value="1"/>
</dbReference>
<dbReference type="InterPro" id="IPR002686">
    <property type="entry name" value="Transposase_17"/>
</dbReference>
<dbReference type="GO" id="GO:0003677">
    <property type="term" value="F:DNA binding"/>
    <property type="evidence" value="ECO:0007669"/>
    <property type="project" value="InterPro"/>
</dbReference>
<evidence type="ECO:0000313" key="3">
    <source>
        <dbReference type="Proteomes" id="UP000192520"/>
    </source>
</evidence>
<dbReference type="GO" id="GO:0004803">
    <property type="term" value="F:transposase activity"/>
    <property type="evidence" value="ECO:0007669"/>
    <property type="project" value="InterPro"/>
</dbReference>
<comment type="caution">
    <text evidence="2">The sequence shown here is derived from an EMBL/GenBank/DDBJ whole genome shotgun (WGS) entry which is preliminary data.</text>
</comment>
<name>A0A1W9NZ35_UNCC3</name>
<reference evidence="3" key="1">
    <citation type="submission" date="2017-03" db="EMBL/GenBank/DDBJ databases">
        <title>Novel pathways for hydrocarbon cycling and metabolic interdependencies in hydrothermal sediment communities.</title>
        <authorList>
            <person name="Dombrowski N."/>
            <person name="Seitz K."/>
            <person name="Teske A."/>
            <person name="Baker B."/>
        </authorList>
    </citation>
    <scope>NUCLEOTIDE SEQUENCE [LARGE SCALE GENOMIC DNA]</scope>
</reference>
<dbReference type="AlphaFoldDB" id="A0A1W9NZ35"/>
<accession>A0A1W9NZ35</accession>
<dbReference type="SUPFAM" id="SSF143422">
    <property type="entry name" value="Transposase IS200-like"/>
    <property type="match status" value="1"/>
</dbReference>
<dbReference type="Pfam" id="PF01797">
    <property type="entry name" value="Y1_Tnp"/>
    <property type="match status" value="1"/>
</dbReference>
<organism evidence="2 3">
    <name type="scientific">candidate division CPR3 bacterium 4484_211</name>
    <dbReference type="NCBI Taxonomy" id="1968527"/>
    <lineage>
        <taxon>Bacteria</taxon>
        <taxon>Bacteria division CPR3</taxon>
    </lineage>
</organism>
<dbReference type="SMART" id="SM01321">
    <property type="entry name" value="Y1_Tnp"/>
    <property type="match status" value="1"/>
</dbReference>
<evidence type="ECO:0000259" key="1">
    <source>
        <dbReference type="SMART" id="SM01321"/>
    </source>
</evidence>
<sequence length="255" mass="30333">MARQLGLYTDNFYHIFNRGALKREIFLDDGDYFRWVKLMYWCLRYNYSLSKFLSRVDFMRRTGEDSGQVEKEIAKFYSLPQRPVEMIAWVLMPNHFHLVLKQLVEAGISSFMHRLTSSYSHYFNRKYEGTGTLFQGRFRAVLVDTEEQFLHLCRYVHINPLSAGLASRQTLPDYSWSSFRYYMMGKDDLVTTREYLESYFPSIRLLGEFTLAGSVNQEAYLIEGLTIDDDFGWYEEKRACEKIRRDNLIEEVFKA</sequence>
<dbReference type="GO" id="GO:0006313">
    <property type="term" value="P:DNA transposition"/>
    <property type="evidence" value="ECO:0007669"/>
    <property type="project" value="InterPro"/>
</dbReference>
<dbReference type="Proteomes" id="UP000192520">
    <property type="component" value="Unassembled WGS sequence"/>
</dbReference>
<dbReference type="PANTHER" id="PTHR34322:SF2">
    <property type="entry name" value="TRANSPOSASE IS200-LIKE DOMAIN-CONTAINING PROTEIN"/>
    <property type="match status" value="1"/>
</dbReference>
<dbReference type="EMBL" id="MZGJ01000004">
    <property type="protein sequence ID" value="OQX51401.1"/>
    <property type="molecule type" value="Genomic_DNA"/>
</dbReference>
<dbReference type="InterPro" id="IPR036515">
    <property type="entry name" value="Transposase_17_sf"/>
</dbReference>
<dbReference type="PANTHER" id="PTHR34322">
    <property type="entry name" value="TRANSPOSASE, Y1_TNP DOMAIN-CONTAINING"/>
    <property type="match status" value="1"/>
</dbReference>
<evidence type="ECO:0000313" key="2">
    <source>
        <dbReference type="EMBL" id="OQX51401.1"/>
    </source>
</evidence>
<gene>
    <name evidence="2" type="ORF">B5M47_00930</name>
</gene>
<proteinExistence type="predicted"/>